<dbReference type="GO" id="GO:0046872">
    <property type="term" value="F:metal ion binding"/>
    <property type="evidence" value="ECO:0007669"/>
    <property type="project" value="InterPro"/>
</dbReference>
<gene>
    <name evidence="2" type="ORF">GCM10007867_06340</name>
</gene>
<dbReference type="GO" id="GO:0003677">
    <property type="term" value="F:DNA binding"/>
    <property type="evidence" value="ECO:0007669"/>
    <property type="project" value="InterPro"/>
</dbReference>
<proteinExistence type="inferred from homology"/>
<name>A0AAV5NC98_9PROT</name>
<dbReference type="AlphaFoldDB" id="A0AAV5NC98"/>
<organism evidence="2 3">
    <name type="scientific">Gluconobacter cerinus</name>
    <dbReference type="NCBI Taxonomy" id="38307"/>
    <lineage>
        <taxon>Bacteria</taxon>
        <taxon>Pseudomonadati</taxon>
        <taxon>Pseudomonadota</taxon>
        <taxon>Alphaproteobacteria</taxon>
        <taxon>Acetobacterales</taxon>
        <taxon>Acetobacteraceae</taxon>
        <taxon>Gluconobacter</taxon>
    </lineage>
</organism>
<dbReference type="GO" id="GO:0045892">
    <property type="term" value="P:negative regulation of DNA-templated transcription"/>
    <property type="evidence" value="ECO:0007669"/>
    <property type="project" value="UniProtKB-ARBA"/>
</dbReference>
<keyword evidence="3" id="KW-1185">Reference proteome</keyword>
<dbReference type="EMBL" id="BSNU01000001">
    <property type="protein sequence ID" value="GLQ61789.1"/>
    <property type="molecule type" value="Genomic_DNA"/>
</dbReference>
<evidence type="ECO:0000313" key="2">
    <source>
        <dbReference type="EMBL" id="GLQ61789.1"/>
    </source>
</evidence>
<sequence length="90" mass="10257">MDMAHETHTFIKPRLKQAHGHIAKVIEMMEEGRSCSELAQQLAAIESTIRGAKRLLVQDHLERCIVDAVADGKMSREDAIQEFSFLVKYF</sequence>
<reference evidence="3" key="1">
    <citation type="journal article" date="2019" name="Int. J. Syst. Evol. Microbiol.">
        <title>The Global Catalogue of Microorganisms (GCM) 10K type strain sequencing project: providing services to taxonomists for standard genome sequencing and annotation.</title>
        <authorList>
            <consortium name="The Broad Institute Genomics Platform"/>
            <consortium name="The Broad Institute Genome Sequencing Center for Infectious Disease"/>
            <person name="Wu L."/>
            <person name="Ma J."/>
        </authorList>
    </citation>
    <scope>NUCLEOTIDE SEQUENCE [LARGE SCALE GENOMIC DNA]</scope>
    <source>
        <strain evidence="3">NBRC 3267</strain>
    </source>
</reference>
<protein>
    <recommendedName>
        <fullName evidence="4">Metal resistance protein</fullName>
    </recommendedName>
</protein>
<dbReference type="Gene3D" id="1.20.58.1000">
    <property type="entry name" value="Metal-sensitive repressor, helix protomer"/>
    <property type="match status" value="1"/>
</dbReference>
<dbReference type="Proteomes" id="UP001156614">
    <property type="component" value="Unassembled WGS sequence"/>
</dbReference>
<evidence type="ECO:0008006" key="4">
    <source>
        <dbReference type="Google" id="ProtNLM"/>
    </source>
</evidence>
<dbReference type="Pfam" id="PF02583">
    <property type="entry name" value="Trns_repr_metal"/>
    <property type="match status" value="1"/>
</dbReference>
<evidence type="ECO:0000313" key="3">
    <source>
        <dbReference type="Proteomes" id="UP001156614"/>
    </source>
</evidence>
<dbReference type="PANTHER" id="PTHR33677">
    <property type="entry name" value="TRANSCRIPTIONAL REPRESSOR FRMR-RELATED"/>
    <property type="match status" value="1"/>
</dbReference>
<evidence type="ECO:0000256" key="1">
    <source>
        <dbReference type="ARBA" id="ARBA00005260"/>
    </source>
</evidence>
<dbReference type="InterPro" id="IPR038390">
    <property type="entry name" value="Metal_Tscrpt_repr_sf"/>
</dbReference>
<accession>A0AAV5NC98</accession>
<comment type="similarity">
    <text evidence="1">Belongs to the FrmR/RcnR family.</text>
</comment>
<dbReference type="InterPro" id="IPR003735">
    <property type="entry name" value="Metal_Tscrpt_repr"/>
</dbReference>
<comment type="caution">
    <text evidence="2">The sequence shown here is derived from an EMBL/GenBank/DDBJ whole genome shotgun (WGS) entry which is preliminary data.</text>
</comment>